<dbReference type="Proteomes" id="UP000008177">
    <property type="component" value="Unplaced contigs"/>
</dbReference>
<proteinExistence type="predicted"/>
<evidence type="ECO:0000313" key="1">
    <source>
        <dbReference type="EMBL" id="CCD48064.1"/>
    </source>
</evidence>
<dbReference type="EMBL" id="FQ790291">
    <property type="protein sequence ID" value="CCD48064.1"/>
    <property type="molecule type" value="Genomic_DNA"/>
</dbReference>
<dbReference type="AlphaFoldDB" id="G2Y612"/>
<accession>G2Y612</accession>
<dbReference type="InParanoid" id="G2Y612"/>
<sequence>MQGTGTWPGKAADWMLKESPGTPNPAQIDCTQHGDYVKTALAFIYLNLYMTAGVNQDETNISSNSNFGVSLRFPVLAKRVSKRELLEDRNLAKEHPKTDAGRERNNCLTMIQKRYVIVADTTMDASSNFMFSAVGYQHLVNYGRVPTGTKGLDHSS</sequence>
<dbReference type="HOGENOM" id="CLU_1686295_0_0_1"/>
<organism evidence="1 2">
    <name type="scientific">Botryotinia fuckeliana (strain T4)</name>
    <name type="common">Noble rot fungus</name>
    <name type="synonym">Botrytis cinerea</name>
    <dbReference type="NCBI Taxonomy" id="999810"/>
    <lineage>
        <taxon>Eukaryota</taxon>
        <taxon>Fungi</taxon>
        <taxon>Dikarya</taxon>
        <taxon>Ascomycota</taxon>
        <taxon>Pezizomycotina</taxon>
        <taxon>Leotiomycetes</taxon>
        <taxon>Helotiales</taxon>
        <taxon>Sclerotiniaceae</taxon>
        <taxon>Botrytis</taxon>
    </lineage>
</organism>
<name>G2Y612_BOTF4</name>
<reference evidence="2" key="1">
    <citation type="journal article" date="2011" name="PLoS Genet.">
        <title>Genomic analysis of the necrotrophic fungal pathogens Sclerotinia sclerotiorum and Botrytis cinerea.</title>
        <authorList>
            <person name="Amselem J."/>
            <person name="Cuomo C.A."/>
            <person name="van Kan J.A."/>
            <person name="Viaud M."/>
            <person name="Benito E.P."/>
            <person name="Couloux A."/>
            <person name="Coutinho P.M."/>
            <person name="de Vries R.P."/>
            <person name="Dyer P.S."/>
            <person name="Fillinger S."/>
            <person name="Fournier E."/>
            <person name="Gout L."/>
            <person name="Hahn M."/>
            <person name="Kohn L."/>
            <person name="Lapalu N."/>
            <person name="Plummer K.M."/>
            <person name="Pradier J.M."/>
            <person name="Quevillon E."/>
            <person name="Sharon A."/>
            <person name="Simon A."/>
            <person name="ten Have A."/>
            <person name="Tudzynski B."/>
            <person name="Tudzynski P."/>
            <person name="Wincker P."/>
            <person name="Andrew M."/>
            <person name="Anthouard V."/>
            <person name="Beever R.E."/>
            <person name="Beffa R."/>
            <person name="Benoit I."/>
            <person name="Bouzid O."/>
            <person name="Brault B."/>
            <person name="Chen Z."/>
            <person name="Choquer M."/>
            <person name="Collemare J."/>
            <person name="Cotton P."/>
            <person name="Danchin E.G."/>
            <person name="Da Silva C."/>
            <person name="Gautier A."/>
            <person name="Giraud C."/>
            <person name="Giraud T."/>
            <person name="Gonzalez C."/>
            <person name="Grossetete S."/>
            <person name="Guldener U."/>
            <person name="Henrissat B."/>
            <person name="Howlett B.J."/>
            <person name="Kodira C."/>
            <person name="Kretschmer M."/>
            <person name="Lappartient A."/>
            <person name="Leroch M."/>
            <person name="Levis C."/>
            <person name="Mauceli E."/>
            <person name="Neuveglise C."/>
            <person name="Oeser B."/>
            <person name="Pearson M."/>
            <person name="Poulain J."/>
            <person name="Poussereau N."/>
            <person name="Quesneville H."/>
            <person name="Rascle C."/>
            <person name="Schumacher J."/>
            <person name="Segurens B."/>
            <person name="Sexton A."/>
            <person name="Silva E."/>
            <person name="Sirven C."/>
            <person name="Soanes D.M."/>
            <person name="Talbot N.J."/>
            <person name="Templeton M."/>
            <person name="Yandava C."/>
            <person name="Yarden O."/>
            <person name="Zeng Q."/>
            <person name="Rollins J.A."/>
            <person name="Lebrun M.H."/>
            <person name="Dickman M."/>
        </authorList>
    </citation>
    <scope>NUCLEOTIDE SEQUENCE [LARGE SCALE GENOMIC DNA]</scope>
    <source>
        <strain evidence="2">T4</strain>
    </source>
</reference>
<evidence type="ECO:0000313" key="2">
    <source>
        <dbReference type="Proteomes" id="UP000008177"/>
    </source>
</evidence>
<gene>
    <name evidence="1" type="ORF">BofuT4_P110770.1</name>
</gene>
<protein>
    <submittedName>
        <fullName evidence="1">Uncharacterized protein</fullName>
    </submittedName>
</protein>